<evidence type="ECO:0000256" key="2">
    <source>
        <dbReference type="ARBA" id="ARBA00022692"/>
    </source>
</evidence>
<feature type="transmembrane region" description="Helical" evidence="8">
    <location>
        <begin position="6"/>
        <end position="24"/>
    </location>
</feature>
<dbReference type="InterPro" id="IPR017452">
    <property type="entry name" value="GPCR_Rhodpsn_7TM"/>
</dbReference>
<feature type="transmembrane region" description="Helical" evidence="8">
    <location>
        <begin position="307"/>
        <end position="332"/>
    </location>
</feature>
<comment type="subcellular location">
    <subcellularLocation>
        <location evidence="1">Membrane</location>
        <topology evidence="1">Multi-pass membrane protein</topology>
    </subcellularLocation>
</comment>
<dbReference type="SUPFAM" id="SSF81321">
    <property type="entry name" value="Family A G protein-coupled receptor-like"/>
    <property type="match status" value="1"/>
</dbReference>
<name>A0A8B8EYQ8_CRAVI</name>
<dbReference type="AlphaFoldDB" id="A0A8B8EYQ8"/>
<gene>
    <name evidence="11" type="primary">LOC111137507</name>
</gene>
<dbReference type="KEGG" id="cvn:111137507"/>
<sequence>MDATEILKLLGIVICFIAVIVGTAKVLKLYSSFGDPVLKKLTRLVIVISAIPCMLRLIALAISLIAGQWPFHDVGCQLYGFVDLVVFSGSTWILCIAAMERYFKFMIQVDHPSTFSVKNLNMIIVGIFVLIILVATGPLYGLGEYSYYRGHLKVSLTYYPTGTNMTTNSLMFPKWYSYLLRNEINKRAIPNPSFVFRTVFEEQYHIKVVQPKQSESGFEMFLRCPTGLIAEEIWANHSQGLLGDIFKSMVWYPELVQDLHVDRMQIVTYIDEAEYRNYLNTFLVFQSMGICTTDWTSKNVHALVWSVYQTIITTVVPFFLELILYVIISCKAPQSIAGIDKTIRADDIRALRFYRSSSFVYFMLATAYFILNIGNLNDVYIHPTVIFLTSLIFFTSSISIMIGCLVTEFEPLTRIINVLHNCWNVSQGRFSTECAEISIKKSTLHKIKQRNFHEQKAYL</sequence>
<protein>
    <submittedName>
        <fullName evidence="11">Uncharacterized protein LOC111137507</fullName>
    </submittedName>
</protein>
<feature type="transmembrane region" description="Helical" evidence="8">
    <location>
        <begin position="385"/>
        <end position="406"/>
    </location>
</feature>
<evidence type="ECO:0000256" key="1">
    <source>
        <dbReference type="ARBA" id="ARBA00004141"/>
    </source>
</evidence>
<feature type="domain" description="G-protein coupled receptors family 1 profile" evidence="9">
    <location>
        <begin position="41"/>
        <end position="135"/>
    </location>
</feature>
<feature type="transmembrane region" description="Helical" evidence="8">
    <location>
        <begin position="78"/>
        <end position="99"/>
    </location>
</feature>
<keyword evidence="2 8" id="KW-0812">Transmembrane</keyword>
<feature type="transmembrane region" description="Helical" evidence="8">
    <location>
        <begin position="44"/>
        <end position="66"/>
    </location>
</feature>
<proteinExistence type="predicted"/>
<dbReference type="CDD" id="cd00637">
    <property type="entry name" value="7tm_classA_rhodopsin-like"/>
    <property type="match status" value="1"/>
</dbReference>
<keyword evidence="4" id="KW-0297">G-protein coupled receptor</keyword>
<dbReference type="PANTHER" id="PTHR45695:SF9">
    <property type="entry name" value="LEUCOKININ RECEPTOR"/>
    <property type="match status" value="1"/>
</dbReference>
<keyword evidence="5 8" id="KW-0472">Membrane</keyword>
<accession>A0A8B8EYQ8</accession>
<evidence type="ECO:0000256" key="8">
    <source>
        <dbReference type="SAM" id="Phobius"/>
    </source>
</evidence>
<evidence type="ECO:0000256" key="6">
    <source>
        <dbReference type="ARBA" id="ARBA00023170"/>
    </source>
</evidence>
<evidence type="ECO:0000256" key="4">
    <source>
        <dbReference type="ARBA" id="ARBA00023040"/>
    </source>
</evidence>
<keyword evidence="7" id="KW-0807">Transducer</keyword>
<dbReference type="PROSITE" id="PS50262">
    <property type="entry name" value="G_PROTEIN_RECEP_F1_2"/>
    <property type="match status" value="1"/>
</dbReference>
<dbReference type="RefSeq" id="XP_022344683.1">
    <property type="nucleotide sequence ID" value="XM_022488975.1"/>
</dbReference>
<dbReference type="GO" id="GO:0005886">
    <property type="term" value="C:plasma membrane"/>
    <property type="evidence" value="ECO:0007669"/>
    <property type="project" value="TreeGrafter"/>
</dbReference>
<dbReference type="GeneID" id="111137507"/>
<evidence type="ECO:0000313" key="10">
    <source>
        <dbReference type="Proteomes" id="UP000694844"/>
    </source>
</evidence>
<dbReference type="Proteomes" id="UP000694844">
    <property type="component" value="Chromosome 5"/>
</dbReference>
<dbReference type="PANTHER" id="PTHR45695">
    <property type="entry name" value="LEUCOKININ RECEPTOR-RELATED"/>
    <property type="match status" value="1"/>
</dbReference>
<feature type="transmembrane region" description="Helical" evidence="8">
    <location>
        <begin position="353"/>
        <end position="373"/>
    </location>
</feature>
<evidence type="ECO:0000256" key="3">
    <source>
        <dbReference type="ARBA" id="ARBA00022989"/>
    </source>
</evidence>
<reference evidence="11" key="1">
    <citation type="submission" date="2025-08" db="UniProtKB">
        <authorList>
            <consortium name="RefSeq"/>
        </authorList>
    </citation>
    <scope>IDENTIFICATION</scope>
    <source>
        <tissue evidence="11">Whole sample</tissue>
    </source>
</reference>
<organism evidence="10 11">
    <name type="scientific">Crassostrea virginica</name>
    <name type="common">Eastern oyster</name>
    <dbReference type="NCBI Taxonomy" id="6565"/>
    <lineage>
        <taxon>Eukaryota</taxon>
        <taxon>Metazoa</taxon>
        <taxon>Spiralia</taxon>
        <taxon>Lophotrochozoa</taxon>
        <taxon>Mollusca</taxon>
        <taxon>Bivalvia</taxon>
        <taxon>Autobranchia</taxon>
        <taxon>Pteriomorphia</taxon>
        <taxon>Ostreida</taxon>
        <taxon>Ostreoidea</taxon>
        <taxon>Ostreidae</taxon>
        <taxon>Crassostrea</taxon>
    </lineage>
</organism>
<dbReference type="OrthoDB" id="6144677at2759"/>
<keyword evidence="3 8" id="KW-1133">Transmembrane helix</keyword>
<dbReference type="Gene3D" id="1.20.1070.10">
    <property type="entry name" value="Rhodopsin 7-helix transmembrane proteins"/>
    <property type="match status" value="1"/>
</dbReference>
<keyword evidence="10" id="KW-1185">Reference proteome</keyword>
<keyword evidence="6" id="KW-0675">Receptor</keyword>
<evidence type="ECO:0000313" key="11">
    <source>
        <dbReference type="RefSeq" id="XP_022344683.1"/>
    </source>
</evidence>
<dbReference type="GO" id="GO:0004930">
    <property type="term" value="F:G protein-coupled receptor activity"/>
    <property type="evidence" value="ECO:0007669"/>
    <property type="project" value="UniProtKB-KW"/>
</dbReference>
<evidence type="ECO:0000256" key="7">
    <source>
        <dbReference type="ARBA" id="ARBA00023224"/>
    </source>
</evidence>
<dbReference type="InterPro" id="IPR000276">
    <property type="entry name" value="GPCR_Rhodpsn"/>
</dbReference>
<evidence type="ECO:0000259" key="9">
    <source>
        <dbReference type="PROSITE" id="PS50262"/>
    </source>
</evidence>
<dbReference type="Pfam" id="PF00001">
    <property type="entry name" value="7tm_1"/>
    <property type="match status" value="1"/>
</dbReference>
<evidence type="ECO:0000256" key="5">
    <source>
        <dbReference type="ARBA" id="ARBA00023136"/>
    </source>
</evidence>
<feature type="transmembrane region" description="Helical" evidence="8">
    <location>
        <begin position="120"/>
        <end position="140"/>
    </location>
</feature>